<dbReference type="CDD" id="cd00830">
    <property type="entry name" value="KAS_III"/>
    <property type="match status" value="1"/>
</dbReference>
<feature type="active site" evidence="14">
    <location>
        <position position="266"/>
    </location>
</feature>
<dbReference type="HOGENOM" id="CLU_039592_3_1_9"/>
<evidence type="ECO:0000313" key="18">
    <source>
        <dbReference type="Proteomes" id="UP000005309"/>
    </source>
</evidence>
<evidence type="ECO:0000256" key="1">
    <source>
        <dbReference type="ARBA" id="ARBA00005194"/>
    </source>
</evidence>
<dbReference type="eggNOG" id="COG0332">
    <property type="taxonomic scope" value="Bacteria"/>
</dbReference>
<organism evidence="17 18">
    <name type="scientific">Selenomonas flueggei ATCC 43531</name>
    <dbReference type="NCBI Taxonomy" id="638302"/>
    <lineage>
        <taxon>Bacteria</taxon>
        <taxon>Bacillati</taxon>
        <taxon>Bacillota</taxon>
        <taxon>Negativicutes</taxon>
        <taxon>Selenomonadales</taxon>
        <taxon>Selenomonadaceae</taxon>
        <taxon>Selenomonas</taxon>
    </lineage>
</organism>
<dbReference type="FunFam" id="3.40.47.10:FF:000004">
    <property type="entry name" value="3-oxoacyl-[acyl-carrier-protein] synthase 3"/>
    <property type="match status" value="1"/>
</dbReference>
<evidence type="ECO:0000256" key="3">
    <source>
        <dbReference type="ARBA" id="ARBA00022516"/>
    </source>
</evidence>
<dbReference type="SUPFAM" id="SSF53901">
    <property type="entry name" value="Thiolase-like"/>
    <property type="match status" value="1"/>
</dbReference>
<dbReference type="HAMAP" id="MF_01815">
    <property type="entry name" value="FabH"/>
    <property type="match status" value="1"/>
</dbReference>
<evidence type="ECO:0000313" key="17">
    <source>
        <dbReference type="EMBL" id="EEQ48784.1"/>
    </source>
</evidence>
<feature type="active site" evidence="14">
    <location>
        <position position="126"/>
    </location>
</feature>
<dbReference type="GO" id="GO:0006633">
    <property type="term" value="P:fatty acid biosynthetic process"/>
    <property type="evidence" value="ECO:0007669"/>
    <property type="project" value="UniProtKB-UniRule"/>
</dbReference>
<evidence type="ECO:0000256" key="13">
    <source>
        <dbReference type="ARBA" id="ARBA00052985"/>
    </source>
</evidence>
<dbReference type="Pfam" id="PF08541">
    <property type="entry name" value="ACP_syn_III_C"/>
    <property type="match status" value="1"/>
</dbReference>
<dbReference type="NCBIfam" id="TIGR00747">
    <property type="entry name" value="fabH"/>
    <property type="match status" value="1"/>
</dbReference>
<evidence type="ECO:0000256" key="4">
    <source>
        <dbReference type="ARBA" id="ARBA00022679"/>
    </source>
</evidence>
<comment type="catalytic activity">
    <reaction evidence="11">
        <text>(2S)-2-methylbutanoyl-CoA + malonyl-[ACP] + H(+) = (4S)-4-methyl-3-oxohexanoyl-[ACP] + CO2 + CoA</text>
        <dbReference type="Rhea" id="RHEA:42276"/>
        <dbReference type="Rhea" id="RHEA-COMP:9623"/>
        <dbReference type="Rhea" id="RHEA-COMP:17148"/>
        <dbReference type="ChEBI" id="CHEBI:15378"/>
        <dbReference type="ChEBI" id="CHEBI:16526"/>
        <dbReference type="ChEBI" id="CHEBI:57287"/>
        <dbReference type="ChEBI" id="CHEBI:78449"/>
        <dbReference type="ChEBI" id="CHEBI:88166"/>
        <dbReference type="ChEBI" id="CHEBI:167462"/>
        <dbReference type="EC" id="2.3.1.300"/>
    </reaction>
    <physiologicalReaction direction="left-to-right" evidence="11">
        <dbReference type="Rhea" id="RHEA:42277"/>
    </physiologicalReaction>
</comment>
<evidence type="ECO:0000256" key="11">
    <source>
        <dbReference type="ARBA" id="ARBA00052407"/>
    </source>
</evidence>
<feature type="domain" description="Beta-ketoacyl-[acyl-carrier-protein] synthase III N-terminal" evidence="16">
    <location>
        <begin position="120"/>
        <end position="198"/>
    </location>
</feature>
<dbReference type="InterPro" id="IPR013751">
    <property type="entry name" value="ACP_syn_III_N"/>
</dbReference>
<proteinExistence type="inferred from homology"/>
<comment type="similarity">
    <text evidence="2 14">Belongs to the thiolase-like superfamily. FabH family.</text>
</comment>
<dbReference type="InterPro" id="IPR004655">
    <property type="entry name" value="FabH"/>
</dbReference>
<accession>C4V2U8</accession>
<feature type="active site" evidence="14">
    <location>
        <position position="296"/>
    </location>
</feature>
<dbReference type="InterPro" id="IPR016039">
    <property type="entry name" value="Thiolase-like"/>
</dbReference>
<comment type="domain">
    <text evidence="14">The last Arg residue of the ACP-binding site is essential for the weak association between ACP/AcpP and FabH.</text>
</comment>
<name>C4V2U8_9FIRM</name>
<evidence type="ECO:0000256" key="12">
    <source>
        <dbReference type="ARBA" id="ARBA00052467"/>
    </source>
</evidence>
<dbReference type="GO" id="GO:0005737">
    <property type="term" value="C:cytoplasm"/>
    <property type="evidence" value="ECO:0007669"/>
    <property type="project" value="UniProtKB-SubCell"/>
</dbReference>
<dbReference type="GO" id="GO:0004315">
    <property type="term" value="F:3-oxoacyl-[acyl-carrier-protein] synthase activity"/>
    <property type="evidence" value="ECO:0007669"/>
    <property type="project" value="InterPro"/>
</dbReference>
<keyword evidence="6 14" id="KW-0443">Lipid metabolism</keyword>
<dbReference type="GO" id="GO:0033818">
    <property type="term" value="F:beta-ketoacyl-acyl-carrier-protein synthase III activity"/>
    <property type="evidence" value="ECO:0007669"/>
    <property type="project" value="UniProtKB-UniRule"/>
</dbReference>
<evidence type="ECO:0000256" key="2">
    <source>
        <dbReference type="ARBA" id="ARBA00008642"/>
    </source>
</evidence>
<evidence type="ECO:0000256" key="14">
    <source>
        <dbReference type="HAMAP-Rule" id="MF_01815"/>
    </source>
</evidence>
<keyword evidence="4 14" id="KW-0808">Transferase</keyword>
<keyword evidence="9 14" id="KW-0012">Acyltransferase</keyword>
<keyword evidence="18" id="KW-1185">Reference proteome</keyword>
<dbReference type="AlphaFoldDB" id="C4V2U8"/>
<reference evidence="17 18" key="1">
    <citation type="submission" date="2009-04" db="EMBL/GenBank/DDBJ databases">
        <authorList>
            <person name="Qin X."/>
            <person name="Bachman B."/>
            <person name="Battles P."/>
            <person name="Bell A."/>
            <person name="Bess C."/>
            <person name="Bickham C."/>
            <person name="Chaboub L."/>
            <person name="Chen D."/>
            <person name="Coyle M."/>
            <person name="Deiros D.R."/>
            <person name="Dinh H."/>
            <person name="Forbes L."/>
            <person name="Fowler G."/>
            <person name="Francisco L."/>
            <person name="Fu Q."/>
            <person name="Gubbala S."/>
            <person name="Hale W."/>
            <person name="Han Y."/>
            <person name="Hemphill L."/>
            <person name="Highlander S.K."/>
            <person name="Hirani K."/>
            <person name="Hogues M."/>
            <person name="Jackson L."/>
            <person name="Jakkamsetti A."/>
            <person name="Javaid M."/>
            <person name="Jiang H."/>
            <person name="Korchina V."/>
            <person name="Kovar C."/>
            <person name="Lara F."/>
            <person name="Lee S."/>
            <person name="Mata R."/>
            <person name="Mathew T."/>
            <person name="Moen C."/>
            <person name="Morales K."/>
            <person name="Munidasa M."/>
            <person name="Nazareth L."/>
            <person name="Ngo R."/>
            <person name="Nguyen L."/>
            <person name="Okwuonu G."/>
            <person name="Ongeri F."/>
            <person name="Patil S."/>
            <person name="Petrosino J."/>
            <person name="Pham C."/>
            <person name="Pham P."/>
            <person name="Pu L.-L."/>
            <person name="Puazo M."/>
            <person name="Raj R."/>
            <person name="Reid J."/>
            <person name="Rouhana J."/>
            <person name="Saada N."/>
            <person name="Shang Y."/>
            <person name="Simmons D."/>
            <person name="Thornton R."/>
            <person name="Warren J."/>
            <person name="Weissenberger G."/>
            <person name="Zhang J."/>
            <person name="Zhang L."/>
            <person name="Zhou C."/>
            <person name="Zhu D."/>
            <person name="Muzny D."/>
            <person name="Worley K."/>
            <person name="Gibbs R."/>
        </authorList>
    </citation>
    <scope>NUCLEOTIDE SEQUENCE [LARGE SCALE GENOMIC DNA]</scope>
    <source>
        <strain evidence="17 18">ATCC 43531</strain>
    </source>
</reference>
<sequence length="345" mass="36933">MLLQRRRRKQVVSKLSAGILGTGYYVPERVLTNFDLEKMVQTNDAWIVERTGIHERRIAAADEPVSVLAQRAAEMALADAGVAAEDLDLIIMATLTSDRIIPSTACVLQDRLGAKHAAAFDLSAACSGFVYAASIAAQFIESSVYRHVLVIGGETLSKVIDWTDRNTCILFGDGAGAAVFGAVEDGYGMCAFDLGSDGSGADALDIPSSGSLCPVTPETIAQRLNFVHMDGKAVFRFAAKVMGKTVETSLHRAGMEREALDYLVPHQANIRIIQAAAKRLAMPMEKVIINIHHYGNMSAASIPVALAEAAHAHQFKKGDNIALAGFGAGLTWASCIMKWAKEENG</sequence>
<evidence type="ECO:0000256" key="10">
    <source>
        <dbReference type="ARBA" id="ARBA00051096"/>
    </source>
</evidence>
<keyword evidence="7 14" id="KW-0275">Fatty acid biosynthesis</keyword>
<comment type="pathway">
    <text evidence="1 14">Lipid metabolism; fatty acid biosynthesis.</text>
</comment>
<keyword evidence="5 14" id="KW-0276">Fatty acid metabolism</keyword>
<evidence type="ECO:0000256" key="8">
    <source>
        <dbReference type="ARBA" id="ARBA00023268"/>
    </source>
</evidence>
<dbReference type="Gene3D" id="3.40.47.10">
    <property type="match status" value="1"/>
</dbReference>
<dbReference type="Proteomes" id="UP000005309">
    <property type="component" value="Unassembled WGS sequence"/>
</dbReference>
<comment type="subcellular location">
    <subcellularLocation>
        <location evidence="14">Cytoplasm</location>
    </subcellularLocation>
</comment>
<keyword evidence="3 14" id="KW-0444">Lipid biosynthesis</keyword>
<comment type="caution">
    <text evidence="17">The sequence shown here is derived from an EMBL/GenBank/DDBJ whole genome shotgun (WGS) entry which is preliminary data.</text>
</comment>
<dbReference type="EMBL" id="ACLA01000011">
    <property type="protein sequence ID" value="EEQ48784.1"/>
    <property type="molecule type" value="Genomic_DNA"/>
</dbReference>
<evidence type="ECO:0000259" key="15">
    <source>
        <dbReference type="Pfam" id="PF08541"/>
    </source>
</evidence>
<dbReference type="PANTHER" id="PTHR43091:SF1">
    <property type="entry name" value="BETA-KETOACYL-[ACYL-CARRIER-PROTEIN] SYNTHASE III, CHLOROPLASTIC"/>
    <property type="match status" value="1"/>
</dbReference>
<dbReference type="PANTHER" id="PTHR43091">
    <property type="entry name" value="3-OXOACYL-[ACYL-CARRIER-PROTEIN] SYNTHASE"/>
    <property type="match status" value="1"/>
</dbReference>
<dbReference type="EC" id="2.3.1.180" evidence="14"/>
<dbReference type="Pfam" id="PF08545">
    <property type="entry name" value="ACP_syn_III"/>
    <property type="match status" value="1"/>
</dbReference>
<dbReference type="InterPro" id="IPR013747">
    <property type="entry name" value="ACP_syn_III_C"/>
</dbReference>
<comment type="subunit">
    <text evidence="14">Homodimer.</text>
</comment>
<comment type="catalytic activity">
    <reaction evidence="10">
        <text>malonyl-[ACP] + acetyl-CoA + H(+) = 3-oxobutanoyl-[ACP] + CO2 + CoA</text>
        <dbReference type="Rhea" id="RHEA:12080"/>
        <dbReference type="Rhea" id="RHEA-COMP:9623"/>
        <dbReference type="Rhea" id="RHEA-COMP:9625"/>
        <dbReference type="ChEBI" id="CHEBI:15378"/>
        <dbReference type="ChEBI" id="CHEBI:16526"/>
        <dbReference type="ChEBI" id="CHEBI:57287"/>
        <dbReference type="ChEBI" id="CHEBI:57288"/>
        <dbReference type="ChEBI" id="CHEBI:78449"/>
        <dbReference type="ChEBI" id="CHEBI:78450"/>
        <dbReference type="EC" id="2.3.1.180"/>
    </reaction>
    <physiologicalReaction direction="left-to-right" evidence="10">
        <dbReference type="Rhea" id="RHEA:12081"/>
    </physiologicalReaction>
</comment>
<evidence type="ECO:0000256" key="9">
    <source>
        <dbReference type="ARBA" id="ARBA00023315"/>
    </source>
</evidence>
<dbReference type="NCBIfam" id="NF006829">
    <property type="entry name" value="PRK09352.1"/>
    <property type="match status" value="1"/>
</dbReference>
<evidence type="ECO:0000256" key="7">
    <source>
        <dbReference type="ARBA" id="ARBA00023160"/>
    </source>
</evidence>
<comment type="catalytic activity">
    <reaction evidence="13">
        <text>3-methylbutanoyl-CoA + malonyl-[ACP] + H(+) = 5-methyl-3-oxohexanoyl-[ACP] + CO2 + CoA</text>
        <dbReference type="Rhea" id="RHEA:42272"/>
        <dbReference type="Rhea" id="RHEA-COMP:9623"/>
        <dbReference type="Rhea" id="RHEA-COMP:9941"/>
        <dbReference type="ChEBI" id="CHEBI:15378"/>
        <dbReference type="ChEBI" id="CHEBI:16526"/>
        <dbReference type="ChEBI" id="CHEBI:57287"/>
        <dbReference type="ChEBI" id="CHEBI:57345"/>
        <dbReference type="ChEBI" id="CHEBI:78449"/>
        <dbReference type="ChEBI" id="CHEBI:78822"/>
        <dbReference type="EC" id="2.3.1.300"/>
    </reaction>
    <physiologicalReaction direction="left-to-right" evidence="13">
        <dbReference type="Rhea" id="RHEA:42273"/>
    </physiologicalReaction>
</comment>
<gene>
    <name evidence="14" type="primary">fabH</name>
    <name evidence="17" type="synonym">fabHA</name>
    <name evidence="17" type="ORF">HMPREF0908_0812</name>
</gene>
<comment type="catalytic activity">
    <reaction evidence="12">
        <text>2-methylpropanoyl-CoA + malonyl-[ACP] + H(+) = 4-methyl-3-oxopentanoyl-[ACP] + CO2 + CoA</text>
        <dbReference type="Rhea" id="RHEA:42268"/>
        <dbReference type="Rhea" id="RHEA-COMP:9623"/>
        <dbReference type="Rhea" id="RHEA-COMP:9940"/>
        <dbReference type="ChEBI" id="CHEBI:15378"/>
        <dbReference type="ChEBI" id="CHEBI:16526"/>
        <dbReference type="ChEBI" id="CHEBI:57287"/>
        <dbReference type="ChEBI" id="CHEBI:57338"/>
        <dbReference type="ChEBI" id="CHEBI:78449"/>
        <dbReference type="ChEBI" id="CHEBI:78820"/>
        <dbReference type="EC" id="2.3.1.300"/>
    </reaction>
    <physiologicalReaction direction="left-to-right" evidence="12">
        <dbReference type="Rhea" id="RHEA:42269"/>
    </physiologicalReaction>
</comment>
<feature type="domain" description="Beta-ketoacyl-[acyl-carrier-protein] synthase III C-terminal" evidence="15">
    <location>
        <begin position="250"/>
        <end position="339"/>
    </location>
</feature>
<feature type="region of interest" description="ACP-binding" evidence="14">
    <location>
        <begin position="267"/>
        <end position="271"/>
    </location>
</feature>
<dbReference type="STRING" id="638302.HMPREF0908_0812"/>
<evidence type="ECO:0000256" key="5">
    <source>
        <dbReference type="ARBA" id="ARBA00022832"/>
    </source>
</evidence>
<comment type="function">
    <text evidence="14">Catalyzes the condensation reaction of fatty acid synthesis by the addition to an acyl acceptor of two carbons from malonyl-ACP. Catalyzes the first condensation reaction which initiates fatty acid synthesis and may therefore play a role in governing the total rate of fatty acid production. Possesses both acetoacetyl-ACP synthase and acetyl transacylase activities. Its substrate specificity determines the biosynthesis of branched-chain and/or straight-chain of fatty acids.</text>
</comment>
<protein>
    <recommendedName>
        <fullName evidence="14">Beta-ketoacyl-[acyl-carrier-protein] synthase III</fullName>
        <shortName evidence="14">Beta-ketoacyl-ACP synthase III</shortName>
        <shortName evidence="14">KAS III</shortName>
        <ecNumber evidence="14">2.3.1.180</ecNumber>
    </recommendedName>
    <alternativeName>
        <fullName evidence="14">3-oxoacyl-[acyl-carrier-protein] synthase 3</fullName>
    </alternativeName>
    <alternativeName>
        <fullName evidence="14">3-oxoacyl-[acyl-carrier-protein] synthase III</fullName>
    </alternativeName>
</protein>
<evidence type="ECO:0000256" key="6">
    <source>
        <dbReference type="ARBA" id="ARBA00023098"/>
    </source>
</evidence>
<evidence type="ECO:0000259" key="16">
    <source>
        <dbReference type="Pfam" id="PF08545"/>
    </source>
</evidence>
<keyword evidence="8 14" id="KW-0511">Multifunctional enzyme</keyword>
<keyword evidence="14" id="KW-0963">Cytoplasm</keyword>
<dbReference type="UniPathway" id="UPA00094"/>